<keyword evidence="3" id="KW-1185">Reference proteome</keyword>
<dbReference type="Proteomes" id="UP000326711">
    <property type="component" value="Chromosome"/>
</dbReference>
<keyword evidence="1" id="KW-1133">Transmembrane helix</keyword>
<feature type="transmembrane region" description="Helical" evidence="1">
    <location>
        <begin position="63"/>
        <end position="85"/>
    </location>
</feature>
<feature type="transmembrane region" description="Helical" evidence="1">
    <location>
        <begin position="38"/>
        <end position="57"/>
    </location>
</feature>
<feature type="transmembrane region" description="Helical" evidence="1">
    <location>
        <begin position="122"/>
        <end position="142"/>
    </location>
</feature>
<dbReference type="KEGG" id="cuo:CUROG_06760"/>
<keyword evidence="1" id="KW-0472">Membrane</keyword>
<dbReference type="RefSeq" id="WP_236640503.1">
    <property type="nucleotide sequence ID" value="NZ_CP045032.1"/>
</dbReference>
<keyword evidence="1" id="KW-0812">Transmembrane</keyword>
<evidence type="ECO:0008006" key="4">
    <source>
        <dbReference type="Google" id="ProtNLM"/>
    </source>
</evidence>
<gene>
    <name evidence="2" type="ORF">CUROG_06760</name>
</gene>
<organism evidence="2 3">
    <name type="scientific">Corynebacterium urogenitale</name>
    <dbReference type="NCBI Taxonomy" id="2487892"/>
    <lineage>
        <taxon>Bacteria</taxon>
        <taxon>Bacillati</taxon>
        <taxon>Actinomycetota</taxon>
        <taxon>Actinomycetes</taxon>
        <taxon>Mycobacteriales</taxon>
        <taxon>Corynebacteriaceae</taxon>
        <taxon>Corynebacterium</taxon>
    </lineage>
</organism>
<feature type="transmembrane region" description="Helical" evidence="1">
    <location>
        <begin position="97"/>
        <end position="116"/>
    </location>
</feature>
<evidence type="ECO:0000313" key="2">
    <source>
        <dbReference type="EMBL" id="QFQ02708.1"/>
    </source>
</evidence>
<dbReference type="AlphaFoldDB" id="A0A5J6Z6R3"/>
<protein>
    <recommendedName>
        <fullName evidence="4">ATP synthase protein I</fullName>
    </recommendedName>
</protein>
<name>A0A5J6Z6R3_9CORY</name>
<dbReference type="EMBL" id="CP045032">
    <property type="protein sequence ID" value="QFQ02708.1"/>
    <property type="molecule type" value="Genomic_DNA"/>
</dbReference>
<proteinExistence type="predicted"/>
<accession>A0A5J6Z6R3</accession>
<sequence>MTISDANGQSADSKELPELNDISQADDHTWPLKRALRISGLALLVIGLVSLAFWGFLRDLPGLWGVLVGLAIAGGFMLITVVVTLMTAKSTPTTTMAVMLGSWLAKIAVFVVITRLLKPMNFYDTAALATTIIISLIALLAAETWSVTKAQQTYI</sequence>
<evidence type="ECO:0000256" key="1">
    <source>
        <dbReference type="SAM" id="Phobius"/>
    </source>
</evidence>
<evidence type="ECO:0000313" key="3">
    <source>
        <dbReference type="Proteomes" id="UP000326711"/>
    </source>
</evidence>
<reference evidence="3" key="1">
    <citation type="submission" date="2019-10" db="EMBL/GenBank/DDBJ databases">
        <title>Complete genome sequence of Corynebacterium urogenitalis DSM 108747, isolated from the genital tract of a cow.</title>
        <authorList>
            <person name="Ruckert C."/>
            <person name="Ballas P."/>
            <person name="Wagener K."/>
            <person name="Drillich M."/>
            <person name="Kaempfer P."/>
            <person name="Busse H.-J."/>
            <person name="Ehling-Schulz M."/>
        </authorList>
    </citation>
    <scope>NUCLEOTIDE SEQUENCE [LARGE SCALE GENOMIC DNA]</scope>
    <source>
        <strain evidence="3">LMM 1652</strain>
    </source>
</reference>